<reference evidence="6 7" key="1">
    <citation type="submission" date="2018-03" db="EMBL/GenBank/DDBJ databases">
        <title>Genomic Encyclopedia of Archaeal and Bacterial Type Strains, Phase II (KMG-II): from individual species to whole genera.</title>
        <authorList>
            <person name="Goeker M."/>
        </authorList>
    </citation>
    <scope>NUCLEOTIDE SEQUENCE [LARGE SCALE GENOMIC DNA]</scope>
    <source>
        <strain evidence="6 7">DSM 29328</strain>
    </source>
</reference>
<evidence type="ECO:0000313" key="7">
    <source>
        <dbReference type="Proteomes" id="UP000239480"/>
    </source>
</evidence>
<evidence type="ECO:0000256" key="2">
    <source>
        <dbReference type="ARBA" id="ARBA00023015"/>
    </source>
</evidence>
<dbReference type="Pfam" id="PF03466">
    <property type="entry name" value="LysR_substrate"/>
    <property type="match status" value="1"/>
</dbReference>
<evidence type="ECO:0000313" key="6">
    <source>
        <dbReference type="EMBL" id="PRY20403.1"/>
    </source>
</evidence>
<dbReference type="InterPro" id="IPR058163">
    <property type="entry name" value="LysR-type_TF_proteobact-type"/>
</dbReference>
<evidence type="ECO:0000256" key="3">
    <source>
        <dbReference type="ARBA" id="ARBA00023125"/>
    </source>
</evidence>
<dbReference type="InterPro" id="IPR036390">
    <property type="entry name" value="WH_DNA-bd_sf"/>
</dbReference>
<dbReference type="InterPro" id="IPR000847">
    <property type="entry name" value="LysR_HTH_N"/>
</dbReference>
<keyword evidence="7" id="KW-1185">Reference proteome</keyword>
<dbReference type="PANTHER" id="PTHR30537:SF5">
    <property type="entry name" value="HTH-TYPE TRANSCRIPTIONAL ACTIVATOR TTDR-RELATED"/>
    <property type="match status" value="1"/>
</dbReference>
<dbReference type="FunFam" id="3.40.190.290:FF:000001">
    <property type="entry name" value="Transcriptional regulator, LysR family"/>
    <property type="match status" value="1"/>
</dbReference>
<dbReference type="AlphaFoldDB" id="A0A2T0RGV3"/>
<dbReference type="Gene3D" id="3.40.190.290">
    <property type="match status" value="1"/>
</dbReference>
<dbReference type="GO" id="GO:0003677">
    <property type="term" value="F:DNA binding"/>
    <property type="evidence" value="ECO:0007669"/>
    <property type="project" value="UniProtKB-KW"/>
</dbReference>
<proteinExistence type="inferred from homology"/>
<feature type="domain" description="HTH lysR-type" evidence="5">
    <location>
        <begin position="1"/>
        <end position="58"/>
    </location>
</feature>
<evidence type="ECO:0000256" key="1">
    <source>
        <dbReference type="ARBA" id="ARBA00009437"/>
    </source>
</evidence>
<protein>
    <submittedName>
        <fullName evidence="6">LysR family transcriptional regulator</fullName>
    </submittedName>
</protein>
<evidence type="ECO:0000259" key="5">
    <source>
        <dbReference type="PROSITE" id="PS50931"/>
    </source>
</evidence>
<dbReference type="PROSITE" id="PS50931">
    <property type="entry name" value="HTH_LYSR"/>
    <property type="match status" value="1"/>
</dbReference>
<dbReference type="OrthoDB" id="9813056at2"/>
<sequence>MLIDNIRLFQVIAVKGSLVAAAREVGLSSTTVSERLAALEAHYGVVLFNRTTRSLSLTEEGRTLLDGAKSVLAEIEDLETCIRHGADTLSGPIRISAPVDLGRSIVSDIVERFSQNHPAISVELSLFDGYVDIVGQGFDLALRFGSISDSSLRTRRIGSYRRIVCAAQSYLEQHGTPQTPADLTGHNCLIMRFGSSLDNVWRFGTGASAQEVTVRGDKVVNDGYLVRRWALAGHGIILKSELDVRIDLSAGRLVALLEDFAAAPNPLQVMFPPGRAQPRRVGALADALREGFRDFEKNASRA</sequence>
<dbReference type="EMBL" id="PVTD01000013">
    <property type="protein sequence ID" value="PRY20403.1"/>
    <property type="molecule type" value="Genomic_DNA"/>
</dbReference>
<keyword evidence="2" id="KW-0805">Transcription regulation</keyword>
<dbReference type="PANTHER" id="PTHR30537">
    <property type="entry name" value="HTH-TYPE TRANSCRIPTIONAL REGULATOR"/>
    <property type="match status" value="1"/>
</dbReference>
<dbReference type="InterPro" id="IPR005119">
    <property type="entry name" value="LysR_subst-bd"/>
</dbReference>
<dbReference type="Proteomes" id="UP000239480">
    <property type="component" value="Unassembled WGS sequence"/>
</dbReference>
<dbReference type="Pfam" id="PF00126">
    <property type="entry name" value="HTH_1"/>
    <property type="match status" value="1"/>
</dbReference>
<comment type="caution">
    <text evidence="6">The sequence shown here is derived from an EMBL/GenBank/DDBJ whole genome shotgun (WGS) entry which is preliminary data.</text>
</comment>
<dbReference type="Gene3D" id="1.10.10.10">
    <property type="entry name" value="Winged helix-like DNA-binding domain superfamily/Winged helix DNA-binding domain"/>
    <property type="match status" value="1"/>
</dbReference>
<dbReference type="SUPFAM" id="SSF46785">
    <property type="entry name" value="Winged helix' DNA-binding domain"/>
    <property type="match status" value="1"/>
</dbReference>
<dbReference type="CDD" id="cd08422">
    <property type="entry name" value="PBP2_CrgA_like"/>
    <property type="match status" value="1"/>
</dbReference>
<evidence type="ECO:0000256" key="4">
    <source>
        <dbReference type="ARBA" id="ARBA00023163"/>
    </source>
</evidence>
<dbReference type="InterPro" id="IPR036388">
    <property type="entry name" value="WH-like_DNA-bd_sf"/>
</dbReference>
<dbReference type="GO" id="GO:0003700">
    <property type="term" value="F:DNA-binding transcription factor activity"/>
    <property type="evidence" value="ECO:0007669"/>
    <property type="project" value="InterPro"/>
</dbReference>
<comment type="similarity">
    <text evidence="1">Belongs to the LysR transcriptional regulatory family.</text>
</comment>
<dbReference type="RefSeq" id="WP_106207655.1">
    <property type="nucleotide sequence ID" value="NZ_PVTD01000013.1"/>
</dbReference>
<dbReference type="FunFam" id="1.10.10.10:FF:000001">
    <property type="entry name" value="LysR family transcriptional regulator"/>
    <property type="match status" value="1"/>
</dbReference>
<accession>A0A2T0RGV3</accession>
<organism evidence="6 7">
    <name type="scientific">Aliiruegeria haliotis</name>
    <dbReference type="NCBI Taxonomy" id="1280846"/>
    <lineage>
        <taxon>Bacteria</taxon>
        <taxon>Pseudomonadati</taxon>
        <taxon>Pseudomonadota</taxon>
        <taxon>Alphaproteobacteria</taxon>
        <taxon>Rhodobacterales</taxon>
        <taxon>Roseobacteraceae</taxon>
        <taxon>Aliiruegeria</taxon>
    </lineage>
</organism>
<name>A0A2T0RGV3_9RHOB</name>
<gene>
    <name evidence="6" type="ORF">CLV78_1132</name>
</gene>
<dbReference type="SUPFAM" id="SSF53850">
    <property type="entry name" value="Periplasmic binding protein-like II"/>
    <property type="match status" value="1"/>
</dbReference>
<keyword evidence="4" id="KW-0804">Transcription</keyword>
<keyword evidence="3" id="KW-0238">DNA-binding</keyword>